<dbReference type="PANTHER" id="PTHR33172:SF103">
    <property type="entry name" value="PROTEIN OXIDATIVE STRESS 3"/>
    <property type="match status" value="1"/>
</dbReference>
<proteinExistence type="predicted"/>
<dbReference type="EMBL" id="JAKUCV010005081">
    <property type="protein sequence ID" value="KAJ4832753.1"/>
    <property type="molecule type" value="Genomic_DNA"/>
</dbReference>
<dbReference type="PANTHER" id="PTHR33172">
    <property type="entry name" value="OS08G0516900 PROTEIN"/>
    <property type="match status" value="1"/>
</dbReference>
<reference evidence="4" key="2">
    <citation type="journal article" date="2023" name="Plants (Basel)">
        <title>Annotation of the Turnera subulata (Passifloraceae) Draft Genome Reveals the S-Locus Evolved after the Divergence of Turneroideae from Passifloroideae in a Stepwise Manner.</title>
        <authorList>
            <person name="Henning P.M."/>
            <person name="Roalson E.H."/>
            <person name="Mir W."/>
            <person name="McCubbin A.G."/>
            <person name="Shore J.S."/>
        </authorList>
    </citation>
    <scope>NUCLEOTIDE SEQUENCE</scope>
    <source>
        <strain evidence="4">F60SS</strain>
    </source>
</reference>
<evidence type="ECO:0000256" key="3">
    <source>
        <dbReference type="SAM" id="MobiDB-lite"/>
    </source>
</evidence>
<dbReference type="OrthoDB" id="694201at2759"/>
<evidence type="ECO:0000256" key="2">
    <source>
        <dbReference type="ARBA" id="ARBA00023242"/>
    </source>
</evidence>
<keyword evidence="2" id="KW-0539">Nucleus</keyword>
<evidence type="ECO:0000313" key="4">
    <source>
        <dbReference type="EMBL" id="KAJ4832753.1"/>
    </source>
</evidence>
<keyword evidence="5" id="KW-1185">Reference proteome</keyword>
<comment type="caution">
    <text evidence="4">The sequence shown here is derived from an EMBL/GenBank/DDBJ whole genome shotgun (WGS) entry which is preliminary data.</text>
</comment>
<feature type="region of interest" description="Disordered" evidence="3">
    <location>
        <begin position="28"/>
        <end position="85"/>
    </location>
</feature>
<reference evidence="4" key="1">
    <citation type="submission" date="2022-02" db="EMBL/GenBank/DDBJ databases">
        <authorList>
            <person name="Henning P.M."/>
            <person name="McCubbin A.G."/>
            <person name="Shore J.S."/>
        </authorList>
    </citation>
    <scope>NUCLEOTIDE SEQUENCE</scope>
    <source>
        <strain evidence="4">F60SS</strain>
        <tissue evidence="4">Leaves</tissue>
    </source>
</reference>
<accession>A0A9Q0J8W7</accession>
<feature type="compositionally biased region" description="Polar residues" evidence="3">
    <location>
        <begin position="41"/>
        <end position="50"/>
    </location>
</feature>
<dbReference type="GO" id="GO:0006950">
    <property type="term" value="P:response to stress"/>
    <property type="evidence" value="ECO:0007669"/>
    <property type="project" value="UniProtKB-ARBA"/>
</dbReference>
<evidence type="ECO:0000256" key="1">
    <source>
        <dbReference type="ARBA" id="ARBA00004123"/>
    </source>
</evidence>
<protein>
    <recommendedName>
        <fullName evidence="6">Oxidative stress 3</fullName>
    </recommendedName>
</protein>
<feature type="compositionally biased region" description="Low complexity" evidence="3">
    <location>
        <begin position="56"/>
        <end position="83"/>
    </location>
</feature>
<dbReference type="GO" id="GO:0005634">
    <property type="term" value="C:nucleus"/>
    <property type="evidence" value="ECO:0007669"/>
    <property type="project" value="UniProtKB-SubCell"/>
</dbReference>
<dbReference type="InterPro" id="IPR051992">
    <property type="entry name" value="OxStress_Response_Reg"/>
</dbReference>
<evidence type="ECO:0000313" key="5">
    <source>
        <dbReference type="Proteomes" id="UP001141552"/>
    </source>
</evidence>
<sequence length="198" mass="20855">MDKTTGSHHNLVLDLNFGKIHANGGNHDQWMAMEGDDNVSDESTSIGTTSSEKDSTNSNASSCSSDLAEDASSSSPSSTLSSSHAKGPLYELSELMAQLPIKRGLSKFYQGKSQSYTSLASVKCLEDLAKKGTPYRSSSKMKSCKSFAGGLDGQKAYSPKATIAKKASRGSSLLSLGRRVSLVGAGGYRASISVHNNF</sequence>
<dbReference type="AlphaFoldDB" id="A0A9Q0J8W7"/>
<evidence type="ECO:0008006" key="6">
    <source>
        <dbReference type="Google" id="ProtNLM"/>
    </source>
</evidence>
<name>A0A9Q0J8W7_9ROSI</name>
<comment type="subcellular location">
    <subcellularLocation>
        <location evidence="1">Nucleus</location>
    </subcellularLocation>
</comment>
<organism evidence="4 5">
    <name type="scientific">Turnera subulata</name>
    <dbReference type="NCBI Taxonomy" id="218843"/>
    <lineage>
        <taxon>Eukaryota</taxon>
        <taxon>Viridiplantae</taxon>
        <taxon>Streptophyta</taxon>
        <taxon>Embryophyta</taxon>
        <taxon>Tracheophyta</taxon>
        <taxon>Spermatophyta</taxon>
        <taxon>Magnoliopsida</taxon>
        <taxon>eudicotyledons</taxon>
        <taxon>Gunneridae</taxon>
        <taxon>Pentapetalae</taxon>
        <taxon>rosids</taxon>
        <taxon>fabids</taxon>
        <taxon>Malpighiales</taxon>
        <taxon>Passifloraceae</taxon>
        <taxon>Turnera</taxon>
    </lineage>
</organism>
<dbReference type="Proteomes" id="UP001141552">
    <property type="component" value="Unassembled WGS sequence"/>
</dbReference>
<gene>
    <name evidence="4" type="ORF">Tsubulata_019795</name>
</gene>